<gene>
    <name evidence="8" type="ORF">OLC1_LOCUS9650</name>
</gene>
<dbReference type="GO" id="GO:0045944">
    <property type="term" value="P:positive regulation of transcription by RNA polymerase II"/>
    <property type="evidence" value="ECO:0007669"/>
    <property type="project" value="InterPro"/>
</dbReference>
<dbReference type="InterPro" id="IPR002100">
    <property type="entry name" value="TF_MADSbox"/>
</dbReference>
<dbReference type="EMBL" id="OX459120">
    <property type="protein sequence ID" value="CAI9099683.1"/>
    <property type="molecule type" value="Genomic_DNA"/>
</dbReference>
<dbReference type="PANTHER" id="PTHR11945">
    <property type="entry name" value="MADS BOX PROTEIN"/>
    <property type="match status" value="1"/>
</dbReference>
<dbReference type="InterPro" id="IPR033896">
    <property type="entry name" value="MEF2-like_N"/>
</dbReference>
<evidence type="ECO:0000256" key="2">
    <source>
        <dbReference type="ARBA" id="ARBA00023015"/>
    </source>
</evidence>
<dbReference type="PRINTS" id="PR00404">
    <property type="entry name" value="MADSDOMAIN"/>
</dbReference>
<keyword evidence="2" id="KW-0805">Transcription regulation</keyword>
<dbReference type="Pfam" id="PF00319">
    <property type="entry name" value="SRF-TF"/>
    <property type="match status" value="1"/>
</dbReference>
<reference evidence="8" key="1">
    <citation type="submission" date="2023-03" db="EMBL/GenBank/DDBJ databases">
        <authorList>
            <person name="Julca I."/>
        </authorList>
    </citation>
    <scope>NUCLEOTIDE SEQUENCE</scope>
</reference>
<dbReference type="InterPro" id="IPR036879">
    <property type="entry name" value="TF_MADSbox_sf"/>
</dbReference>
<dbReference type="CDD" id="cd00265">
    <property type="entry name" value="MADS_MEF2_like"/>
    <property type="match status" value="1"/>
</dbReference>
<dbReference type="FunFam" id="3.40.1810.10:FF:000006">
    <property type="entry name" value="Agamous-like MADS-box protein AGL62"/>
    <property type="match status" value="1"/>
</dbReference>
<evidence type="ECO:0000256" key="1">
    <source>
        <dbReference type="ARBA" id="ARBA00004123"/>
    </source>
</evidence>
<accession>A0AAV1CWS0</accession>
<dbReference type="SMART" id="SM00432">
    <property type="entry name" value="MADS"/>
    <property type="match status" value="1"/>
</dbReference>
<keyword evidence="6" id="KW-0175">Coiled coil</keyword>
<name>A0AAV1CWS0_OLDCO</name>
<comment type="subcellular location">
    <subcellularLocation>
        <location evidence="1">Nucleus</location>
    </subcellularLocation>
</comment>
<proteinExistence type="predicted"/>
<feature type="domain" description="MADS-box" evidence="7">
    <location>
        <begin position="6"/>
        <end position="65"/>
    </location>
</feature>
<evidence type="ECO:0000256" key="6">
    <source>
        <dbReference type="SAM" id="Coils"/>
    </source>
</evidence>
<dbReference type="PANTHER" id="PTHR11945:SF776">
    <property type="entry name" value="AGAMOUS-LIKE 50-RELATED"/>
    <property type="match status" value="1"/>
</dbReference>
<dbReference type="GO" id="GO:0000981">
    <property type="term" value="F:DNA-binding transcription factor activity, RNA polymerase II-specific"/>
    <property type="evidence" value="ECO:0007669"/>
    <property type="project" value="TreeGrafter"/>
</dbReference>
<dbReference type="AlphaFoldDB" id="A0AAV1CWS0"/>
<protein>
    <submittedName>
        <fullName evidence="8">OLC1v1036540C1</fullName>
    </submittedName>
</protein>
<evidence type="ECO:0000313" key="9">
    <source>
        <dbReference type="Proteomes" id="UP001161247"/>
    </source>
</evidence>
<evidence type="ECO:0000256" key="5">
    <source>
        <dbReference type="ARBA" id="ARBA00023242"/>
    </source>
</evidence>
<dbReference type="GO" id="GO:0000978">
    <property type="term" value="F:RNA polymerase II cis-regulatory region sequence-specific DNA binding"/>
    <property type="evidence" value="ECO:0007669"/>
    <property type="project" value="TreeGrafter"/>
</dbReference>
<dbReference type="Proteomes" id="UP001161247">
    <property type="component" value="Chromosome 3"/>
</dbReference>
<evidence type="ECO:0000259" key="7">
    <source>
        <dbReference type="SMART" id="SM00432"/>
    </source>
</evidence>
<dbReference type="GO" id="GO:0005634">
    <property type="term" value="C:nucleus"/>
    <property type="evidence" value="ECO:0007669"/>
    <property type="project" value="UniProtKB-SubCell"/>
</dbReference>
<dbReference type="SUPFAM" id="SSF55455">
    <property type="entry name" value="SRF-like"/>
    <property type="match status" value="1"/>
</dbReference>
<evidence type="ECO:0000313" key="8">
    <source>
        <dbReference type="EMBL" id="CAI9099683.1"/>
    </source>
</evidence>
<feature type="coiled-coil region" evidence="6">
    <location>
        <begin position="94"/>
        <end position="164"/>
    </location>
</feature>
<keyword evidence="3" id="KW-0238">DNA-binding</keyword>
<organism evidence="8 9">
    <name type="scientific">Oldenlandia corymbosa var. corymbosa</name>
    <dbReference type="NCBI Taxonomy" id="529605"/>
    <lineage>
        <taxon>Eukaryota</taxon>
        <taxon>Viridiplantae</taxon>
        <taxon>Streptophyta</taxon>
        <taxon>Embryophyta</taxon>
        <taxon>Tracheophyta</taxon>
        <taxon>Spermatophyta</taxon>
        <taxon>Magnoliopsida</taxon>
        <taxon>eudicotyledons</taxon>
        <taxon>Gunneridae</taxon>
        <taxon>Pentapetalae</taxon>
        <taxon>asterids</taxon>
        <taxon>lamiids</taxon>
        <taxon>Gentianales</taxon>
        <taxon>Rubiaceae</taxon>
        <taxon>Rubioideae</taxon>
        <taxon>Spermacoceae</taxon>
        <taxon>Hedyotis-Oldenlandia complex</taxon>
        <taxon>Oldenlandia</taxon>
    </lineage>
</organism>
<dbReference type="GO" id="GO:0046983">
    <property type="term" value="F:protein dimerization activity"/>
    <property type="evidence" value="ECO:0007669"/>
    <property type="project" value="InterPro"/>
</dbReference>
<keyword evidence="5" id="KW-0539">Nucleus</keyword>
<evidence type="ECO:0000256" key="4">
    <source>
        <dbReference type="ARBA" id="ARBA00023163"/>
    </source>
</evidence>
<keyword evidence="4" id="KW-0804">Transcription</keyword>
<sequence>MARIYQGRKKIEIKKIENESRLSVTFAKRRSGLMKKASELCILCDAKIALILFSPKNKVYSFAHPNLEAVIGDYLQGNTLRFDRVLETHQAAENQKLNEEFKRIDELLKAEQEQREVLDEAIKKRKDQNNWWEGPIEDLNLQQLEHLMKEMEGLKMNVDREIDRQKRVEETRANHAFIKFAPTRVAGTSSSGASGYGSPAAFLPPGGGGNIGVPARWPSN</sequence>
<keyword evidence="9" id="KW-1185">Reference proteome</keyword>
<evidence type="ECO:0000256" key="3">
    <source>
        <dbReference type="ARBA" id="ARBA00023125"/>
    </source>
</evidence>
<dbReference type="Gene3D" id="3.40.1810.10">
    <property type="entry name" value="Transcription factor, MADS-box"/>
    <property type="match status" value="1"/>
</dbReference>